<evidence type="ECO:0000313" key="1">
    <source>
        <dbReference type="EMBL" id="TYT62495.1"/>
    </source>
</evidence>
<evidence type="ECO:0000313" key="2">
    <source>
        <dbReference type="Proteomes" id="UP000324104"/>
    </source>
</evidence>
<gene>
    <name evidence="1" type="ORF">FYC77_08360</name>
</gene>
<accession>A0A5D5ANM5</accession>
<sequence length="440" mass="47338">MSGNRLLVVFVAGLLAASAITGVAPLAAGNTAQDASPESYVIEQGTYCEPIEPLQTSQTVESFYDYRNHVTHPDTDPEDRQYSSYGTTHLQEDDTSILMLHEGTDGMSLVMVHDQLHGNSSGGIVTFDIVGLPSESEWVVQDDKYEAETNMVEWDSGDGWAYASWIWRDARTDGGAIQGGLGDEFAVTIQPGFNEASDFHENESLHDPEWHEDGEIDSWEFLSGDADDPERFELALDEPVTIRTGACDEPSVTYDRTDDGFTASVTGVSGGDPITLRPSNDSNDNGSFDRIDVTGLEEDAAFSFENGQPAGTDSPHEVASLSNLTVTSDHDDVSATVAFSVSADTLEEIGYHPEDVALYATDGTEWTESNATVVDDSGGSYQFEADVDSLEALVIAPTQDAEPIDEESDALPSPGVAHVAVSIATLLALAAVTRRYRGDR</sequence>
<dbReference type="AlphaFoldDB" id="A0A5D5ANM5"/>
<dbReference type="Proteomes" id="UP000324104">
    <property type="component" value="Unassembled WGS sequence"/>
</dbReference>
<organism evidence="1 2">
    <name type="scientific">Natrialba swarupiae</name>
    <dbReference type="NCBI Taxonomy" id="2448032"/>
    <lineage>
        <taxon>Archaea</taxon>
        <taxon>Methanobacteriati</taxon>
        <taxon>Methanobacteriota</taxon>
        <taxon>Stenosarchaea group</taxon>
        <taxon>Halobacteria</taxon>
        <taxon>Halobacteriales</taxon>
        <taxon>Natrialbaceae</taxon>
        <taxon>Natrialba</taxon>
    </lineage>
</organism>
<dbReference type="RefSeq" id="WP_149081045.1">
    <property type="nucleotide sequence ID" value="NZ_VTAW01000008.1"/>
</dbReference>
<proteinExistence type="predicted"/>
<dbReference type="EMBL" id="VTAW01000008">
    <property type="protein sequence ID" value="TYT62495.1"/>
    <property type="molecule type" value="Genomic_DNA"/>
</dbReference>
<protein>
    <recommendedName>
        <fullName evidence="3">PGF-pre-PGF domain-containing protein</fullName>
    </recommendedName>
</protein>
<name>A0A5D5ANM5_9EURY</name>
<keyword evidence="2" id="KW-1185">Reference proteome</keyword>
<evidence type="ECO:0008006" key="3">
    <source>
        <dbReference type="Google" id="ProtNLM"/>
    </source>
</evidence>
<comment type="caution">
    <text evidence="1">The sequence shown here is derived from an EMBL/GenBank/DDBJ whole genome shotgun (WGS) entry which is preliminary data.</text>
</comment>
<reference evidence="1 2" key="1">
    <citation type="submission" date="2019-08" db="EMBL/GenBank/DDBJ databases">
        <title>Archaea genome.</title>
        <authorList>
            <person name="Kajale S."/>
            <person name="Shouche Y."/>
            <person name="Deshpande N."/>
            <person name="Sharma A."/>
        </authorList>
    </citation>
    <scope>NUCLEOTIDE SEQUENCE [LARGE SCALE GENOMIC DNA]</scope>
    <source>
        <strain evidence="1 2">ESP3B_9</strain>
    </source>
</reference>